<gene>
    <name evidence="1" type="ORF">F383_18741</name>
</gene>
<evidence type="ECO:0000313" key="2">
    <source>
        <dbReference type="Proteomes" id="UP000032142"/>
    </source>
</evidence>
<keyword evidence="2" id="KW-1185">Reference proteome</keyword>
<dbReference type="PANTHER" id="PTHR31721">
    <property type="entry name" value="OS06G0710300 PROTEIN"/>
    <property type="match status" value="1"/>
</dbReference>
<dbReference type="OMA" id="FVFYTYI"/>
<evidence type="ECO:0000313" key="1">
    <source>
        <dbReference type="EMBL" id="KHG12405.1"/>
    </source>
</evidence>
<dbReference type="Proteomes" id="UP000032142">
    <property type="component" value="Unassembled WGS sequence"/>
</dbReference>
<accession>A0A0B0NHU5</accession>
<name>A0A0B0NHU5_GOSAR</name>
<protein>
    <submittedName>
        <fullName evidence="1">Uncharacterized protein</fullName>
    </submittedName>
</protein>
<dbReference type="EMBL" id="KN397591">
    <property type="protein sequence ID" value="KHG12405.1"/>
    <property type="molecule type" value="Genomic_DNA"/>
</dbReference>
<organism evidence="1 2">
    <name type="scientific">Gossypium arboreum</name>
    <name type="common">Tree cotton</name>
    <name type="synonym">Gossypium nanking</name>
    <dbReference type="NCBI Taxonomy" id="29729"/>
    <lineage>
        <taxon>Eukaryota</taxon>
        <taxon>Viridiplantae</taxon>
        <taxon>Streptophyta</taxon>
        <taxon>Embryophyta</taxon>
        <taxon>Tracheophyta</taxon>
        <taxon>Spermatophyta</taxon>
        <taxon>Magnoliopsida</taxon>
        <taxon>eudicotyledons</taxon>
        <taxon>Gunneridae</taxon>
        <taxon>Pentapetalae</taxon>
        <taxon>rosids</taxon>
        <taxon>malvids</taxon>
        <taxon>Malvales</taxon>
        <taxon>Malvaceae</taxon>
        <taxon>Malvoideae</taxon>
        <taxon>Gossypium</taxon>
    </lineage>
</organism>
<dbReference type="KEGG" id="gab:108450448"/>
<reference evidence="2" key="1">
    <citation type="submission" date="2014-09" db="EMBL/GenBank/DDBJ databases">
        <authorList>
            <person name="Mudge J."/>
            <person name="Ramaraj T."/>
            <person name="Lindquist I.E."/>
            <person name="Bharti A.K."/>
            <person name="Sundararajan A."/>
            <person name="Cameron C.T."/>
            <person name="Woodward J.E."/>
            <person name="May G.D."/>
            <person name="Brubaker C."/>
            <person name="Broadhvest J."/>
            <person name="Wilkins T.A."/>
        </authorList>
    </citation>
    <scope>NUCLEOTIDE SEQUENCE</scope>
    <source>
        <strain evidence="2">cv. AKA8401</strain>
    </source>
</reference>
<dbReference type="Pfam" id="PF03350">
    <property type="entry name" value="UPF0114"/>
    <property type="match status" value="1"/>
</dbReference>
<dbReference type="OrthoDB" id="2020089at2759"/>
<proteinExistence type="predicted"/>
<dbReference type="AlphaFoldDB" id="A0A0B0NHU5"/>
<dbReference type="PANTHER" id="PTHR31721:SF4">
    <property type="entry name" value="OS06G0710300 PROTEIN"/>
    <property type="match status" value="1"/>
</dbReference>
<dbReference type="InterPro" id="IPR005134">
    <property type="entry name" value="UPF0114"/>
</dbReference>
<sequence length="332" mass="37569">MADYVWFQYFHFGFKLDANCQGKNQLQSHRILCLLHCFVFYTYISISPSLKLPFIPFGGFILLHSLCQTMKMKPPSPFHFTPKPLRTTTLLMQFYHTSSSLGPNCRRVSSILDPRATGKFPLTKSSLHRTRIPSITFATANSHLDTPGSSNKLEAMEERIEKVIYRCRFMTLLAVFGSLTGSFLCFIKGCSYIMSSFMEYWVDRSKVILLLVEAIDIYLLGTVMLVFGMGLYELFVCNLDIAKTQSKEKATSTSNLFGLFALKERPRWLEIKSVSELKTKLGHVIVMLLLIGFFDKCKKAVIHSTLDLLCFSASVLLSSGCLFLLSKLNGST</sequence>